<evidence type="ECO:0000313" key="4">
    <source>
        <dbReference type="Proteomes" id="UP000241890"/>
    </source>
</evidence>
<comment type="caution">
    <text evidence="3">The sequence shown here is derived from an EMBL/GenBank/DDBJ whole genome shotgun (WGS) entry which is preliminary data.</text>
</comment>
<dbReference type="InParanoid" id="A0A2R5GF52"/>
<keyword evidence="2" id="KW-0812">Transmembrane</keyword>
<gene>
    <name evidence="3" type="ORF">FCC1311_057832</name>
</gene>
<protein>
    <submittedName>
        <fullName evidence="3">Uncharacterized protein</fullName>
    </submittedName>
</protein>
<sequence>MEQNPVTYEPLKNAPEDGGEEFRASEIRGASSCGRRVLRVLIIACVVFVVSAALETAFDGAVSGCMKQLRGGNDGMKTVKPTFVYDNGPARDKREDCKVYYDGCNTCARASRDAPFACTERLCERPGKAYCKIGFAGSNAASVTHMAKPGFISSKPGVFKIGSAAKEDMDAPRNCKTWFTGCNTCHRALPGAQLACTRMMCHGSASPSSCRETFDETEMAKLDASDEDIVAVDIDDSARDDEFDTPEIVKPAPGMMIRPKPLVSQPMRAVKKTSVSAPDDCRQWFDGCNTCTRNEVGAELVCTRMACFQPSEPSCKAYFSD</sequence>
<dbReference type="EMBL" id="BEYU01000060">
    <property type="protein sequence ID" value="GBG29562.1"/>
    <property type="molecule type" value="Genomic_DNA"/>
</dbReference>
<evidence type="ECO:0000256" key="1">
    <source>
        <dbReference type="SAM" id="MobiDB-lite"/>
    </source>
</evidence>
<organism evidence="3 4">
    <name type="scientific">Hondaea fermentalgiana</name>
    <dbReference type="NCBI Taxonomy" id="2315210"/>
    <lineage>
        <taxon>Eukaryota</taxon>
        <taxon>Sar</taxon>
        <taxon>Stramenopiles</taxon>
        <taxon>Bigyra</taxon>
        <taxon>Labyrinthulomycetes</taxon>
        <taxon>Thraustochytrida</taxon>
        <taxon>Thraustochytriidae</taxon>
        <taxon>Hondaea</taxon>
    </lineage>
</organism>
<proteinExistence type="predicted"/>
<dbReference type="Proteomes" id="UP000241890">
    <property type="component" value="Unassembled WGS sequence"/>
</dbReference>
<accession>A0A2R5GF52</accession>
<evidence type="ECO:0000256" key="2">
    <source>
        <dbReference type="SAM" id="Phobius"/>
    </source>
</evidence>
<keyword evidence="2" id="KW-0472">Membrane</keyword>
<dbReference type="AlphaFoldDB" id="A0A2R5GF52"/>
<keyword evidence="2" id="KW-1133">Transmembrane helix</keyword>
<feature type="transmembrane region" description="Helical" evidence="2">
    <location>
        <begin position="37"/>
        <end position="58"/>
    </location>
</feature>
<reference evidence="3 4" key="1">
    <citation type="submission" date="2017-12" db="EMBL/GenBank/DDBJ databases">
        <title>Sequencing, de novo assembly and annotation of complete genome of a new Thraustochytrid species, strain FCC1311.</title>
        <authorList>
            <person name="Sedici K."/>
            <person name="Godart F."/>
            <person name="Aiese Cigliano R."/>
            <person name="Sanseverino W."/>
            <person name="Barakat M."/>
            <person name="Ortet P."/>
            <person name="Marechal E."/>
            <person name="Cagnac O."/>
            <person name="Amato A."/>
        </authorList>
    </citation>
    <scope>NUCLEOTIDE SEQUENCE [LARGE SCALE GENOMIC DNA]</scope>
</reference>
<name>A0A2R5GF52_9STRA</name>
<evidence type="ECO:0000313" key="3">
    <source>
        <dbReference type="EMBL" id="GBG29562.1"/>
    </source>
</evidence>
<keyword evidence="4" id="KW-1185">Reference proteome</keyword>
<feature type="region of interest" description="Disordered" evidence="1">
    <location>
        <begin position="1"/>
        <end position="20"/>
    </location>
</feature>